<proteinExistence type="predicted"/>
<organism evidence="2 3">
    <name type="scientific">Rhodospirillum rubrum (strain ATCC 11170 / ATH 1.1.1 / DSM 467 / LMG 4362 / NCIMB 8255 / S1)</name>
    <dbReference type="NCBI Taxonomy" id="269796"/>
    <lineage>
        <taxon>Bacteria</taxon>
        <taxon>Pseudomonadati</taxon>
        <taxon>Pseudomonadota</taxon>
        <taxon>Alphaproteobacteria</taxon>
        <taxon>Rhodospirillales</taxon>
        <taxon>Rhodospirillaceae</taxon>
        <taxon>Rhodospirillum</taxon>
    </lineage>
</organism>
<gene>
    <name evidence="2" type="ordered locus">Rru_A2371</name>
</gene>
<dbReference type="SUPFAM" id="SSF51905">
    <property type="entry name" value="FAD/NAD(P)-binding domain"/>
    <property type="match status" value="1"/>
</dbReference>
<feature type="domain" description="FAD-dependent urate hydroxylase HpyO/Asp monooxygenase CreE-like FAD/NAD(P)-binding" evidence="1">
    <location>
        <begin position="20"/>
        <end position="172"/>
    </location>
</feature>
<evidence type="ECO:0000313" key="2">
    <source>
        <dbReference type="EMBL" id="ABC23171.1"/>
    </source>
</evidence>
<dbReference type="InterPro" id="IPR038732">
    <property type="entry name" value="HpyO/CreE_NAD-binding"/>
</dbReference>
<protein>
    <submittedName>
        <fullName evidence="2">Hydroxyacylglutathione hydrolase</fullName>
    </submittedName>
</protein>
<evidence type="ECO:0000313" key="3">
    <source>
        <dbReference type="Proteomes" id="UP000001929"/>
    </source>
</evidence>
<dbReference type="PATRIC" id="fig|269796.9.peg.2472"/>
<dbReference type="PhylomeDB" id="Q2RRS4"/>
<evidence type="ECO:0000259" key="1">
    <source>
        <dbReference type="Pfam" id="PF13454"/>
    </source>
</evidence>
<dbReference type="AlphaFoldDB" id="Q2RRS4"/>
<keyword evidence="3" id="KW-1185">Reference proteome</keyword>
<dbReference type="EMBL" id="CP000230">
    <property type="protein sequence ID" value="ABC23171.1"/>
    <property type="molecule type" value="Genomic_DNA"/>
</dbReference>
<sequence length="475" mass="50666">MRPAAPRAPAPPPPSGPLLIIGGGASGALLAWNLLARQAFDGPVTLVEPRARLGLGVAYGDARSFHLLNVPAGAMGIDPDDPGDFLDWLRRRPAEGRWADLATTTADAFVPRAAFGDYLSSRLDPFLAEGRLRHRRARVVDLQRAPGRGAWVATLDDGTTERGGRVVLALGNNQSAPIRVRSDDGCVPGLHETPWLAPKRLPADASVLILGTGLTMVDVVIALAEDGHRGPIHALSRRGRLPLPQVSGLPKQPVKLPLGADSLGIAGLLHHIKAQARAEVAAGGDWRSVMDGLRAPSKALWPLLAETDKRRFLRHLLPRWNLLRHRLPPVSLERIETLRQSGALTLHAGRLRDVRRDTDGLFHVLYQDRAEGLRPLCVDVILNCTGSCPEGRFTANPLLATLFEKGQVALGPAGLGVAVTAQGQVLSAGGRTYRTLFALGPLVRGAQWECTAIPDIRQDAAALAATLGQTATVSA</sequence>
<dbReference type="EnsemblBacteria" id="ABC23171">
    <property type="protein sequence ID" value="ABC23171"/>
    <property type="gene ID" value="Rru_A2371"/>
</dbReference>
<dbReference type="Gene3D" id="3.50.50.60">
    <property type="entry name" value="FAD/NAD(P)-binding domain"/>
    <property type="match status" value="1"/>
</dbReference>
<dbReference type="GO" id="GO:0016787">
    <property type="term" value="F:hydrolase activity"/>
    <property type="evidence" value="ECO:0007669"/>
    <property type="project" value="UniProtKB-KW"/>
</dbReference>
<dbReference type="KEGG" id="rru:Rru_A2371"/>
<dbReference type="PANTHER" id="PTHR40254:SF1">
    <property type="entry name" value="BLR0577 PROTEIN"/>
    <property type="match status" value="1"/>
</dbReference>
<reference evidence="2 3" key="1">
    <citation type="journal article" date="2011" name="Stand. Genomic Sci.">
        <title>Complete genome sequence of Rhodospirillum rubrum type strain (S1).</title>
        <authorList>
            <person name="Munk A.C."/>
            <person name="Copeland A."/>
            <person name="Lucas S."/>
            <person name="Lapidus A."/>
            <person name="Del Rio T.G."/>
            <person name="Barry K."/>
            <person name="Detter J.C."/>
            <person name="Hammon N."/>
            <person name="Israni S."/>
            <person name="Pitluck S."/>
            <person name="Brettin T."/>
            <person name="Bruce D."/>
            <person name="Han C."/>
            <person name="Tapia R."/>
            <person name="Gilna P."/>
            <person name="Schmutz J."/>
            <person name="Larimer F."/>
            <person name="Land M."/>
            <person name="Kyrpides N.C."/>
            <person name="Mavromatis K."/>
            <person name="Richardson P."/>
            <person name="Rohde M."/>
            <person name="Goker M."/>
            <person name="Klenk H.P."/>
            <person name="Zhang Y."/>
            <person name="Roberts G.P."/>
            <person name="Reslewic S."/>
            <person name="Schwartz D.C."/>
        </authorList>
    </citation>
    <scope>NUCLEOTIDE SEQUENCE [LARGE SCALE GENOMIC DNA]</scope>
    <source>
        <strain evidence="3">ATCC 11170 / ATH 1.1.1 / DSM 467 / LMG 4362 / NCIMB 8255 / S1</strain>
    </source>
</reference>
<dbReference type="Pfam" id="PF13454">
    <property type="entry name" value="NAD_binding_9"/>
    <property type="match status" value="1"/>
</dbReference>
<dbReference type="RefSeq" id="WP_011390124.1">
    <property type="nucleotide sequence ID" value="NC_007643.1"/>
</dbReference>
<accession>Q2RRS4</accession>
<name>Q2RRS4_RHORT</name>
<dbReference type="STRING" id="269796.Rru_A2371"/>
<dbReference type="InterPro" id="IPR036188">
    <property type="entry name" value="FAD/NAD-bd_sf"/>
</dbReference>
<keyword evidence="2" id="KW-0378">Hydrolase</keyword>
<dbReference type="Proteomes" id="UP000001929">
    <property type="component" value="Chromosome"/>
</dbReference>
<dbReference type="HOGENOM" id="CLU_020215_2_0_5"/>
<dbReference type="eggNOG" id="COG4529">
    <property type="taxonomic scope" value="Bacteria"/>
</dbReference>
<dbReference type="PANTHER" id="PTHR40254">
    <property type="entry name" value="BLR0577 PROTEIN"/>
    <property type="match status" value="1"/>
</dbReference>
<dbReference type="InterPro" id="IPR052189">
    <property type="entry name" value="L-asp_N-monooxygenase_NS-form"/>
</dbReference>